<dbReference type="Pfam" id="PF01594">
    <property type="entry name" value="AI-2E_transport"/>
    <property type="match status" value="1"/>
</dbReference>
<evidence type="ECO:0000256" key="3">
    <source>
        <dbReference type="ARBA" id="ARBA00022692"/>
    </source>
</evidence>
<dbReference type="PATRIC" id="fig|1348334.3.peg.30"/>
<evidence type="ECO:0000313" key="7">
    <source>
        <dbReference type="EMBL" id="ERT09904.1"/>
    </source>
</evidence>
<keyword evidence="3 6" id="KW-0812">Transmembrane</keyword>
<feature type="transmembrane region" description="Helical" evidence="6">
    <location>
        <begin position="37"/>
        <end position="56"/>
    </location>
</feature>
<dbReference type="InterPro" id="IPR002549">
    <property type="entry name" value="AI-2E-like"/>
</dbReference>
<evidence type="ECO:0000256" key="1">
    <source>
        <dbReference type="ARBA" id="ARBA00004141"/>
    </source>
</evidence>
<comment type="subcellular location">
    <subcellularLocation>
        <location evidence="1">Membrane</location>
        <topology evidence="1">Multi-pass membrane protein</topology>
    </subcellularLocation>
</comment>
<feature type="transmembrane region" description="Helical" evidence="6">
    <location>
        <begin position="12"/>
        <end position="31"/>
    </location>
</feature>
<evidence type="ECO:0000313" key="8">
    <source>
        <dbReference type="Proteomes" id="UP000017127"/>
    </source>
</evidence>
<proteinExistence type="inferred from homology"/>
<feature type="transmembrane region" description="Helical" evidence="6">
    <location>
        <begin position="295"/>
        <end position="326"/>
    </location>
</feature>
<keyword evidence="4 6" id="KW-1133">Transmembrane helix</keyword>
<name>U7QPN4_9CYAN</name>
<evidence type="ECO:0008006" key="9">
    <source>
        <dbReference type="Google" id="ProtNLM"/>
    </source>
</evidence>
<gene>
    <name evidence="7" type="ORF">M595_0030</name>
</gene>
<sequence length="340" mass="37740">MSKHPQSMWRQLNTSTLLRFLLLFICGWAIIQLINYFYSVIVIFTISGTLAALLNYPVQKVSRYIHRGFAIAIVCTTAFGLLIGLIAVLGIEVINQGQGFVTSLLDFVQDSDVNPVENFLDSINIEKMIQALQAGLLTGLGFVQGAFSNFLSLIFIIVICVYMLIDGIKIWSACLKIVPIQIRYRFSLTVQKSFIGFFRAQFLLVLFLSTSGFIAFKILGVQYALFLSIILGLIDVIPGVGGTLCVIIVSLLVFLSEGVWMAIKVLIAATIVQQIQDNLISPKLMKDNLNINPVFLFFALFVGEKIAGILGIFLSIPIAGMLISWFSEPKDQDILLEEHQ</sequence>
<organism evidence="7 8">
    <name type="scientific">Lyngbya aestuarii BL J</name>
    <dbReference type="NCBI Taxonomy" id="1348334"/>
    <lineage>
        <taxon>Bacteria</taxon>
        <taxon>Bacillati</taxon>
        <taxon>Cyanobacteriota</taxon>
        <taxon>Cyanophyceae</taxon>
        <taxon>Oscillatoriophycideae</taxon>
        <taxon>Oscillatoriales</taxon>
        <taxon>Microcoleaceae</taxon>
        <taxon>Lyngbya</taxon>
    </lineage>
</organism>
<dbReference type="GO" id="GO:0016020">
    <property type="term" value="C:membrane"/>
    <property type="evidence" value="ECO:0007669"/>
    <property type="project" value="UniProtKB-SubCell"/>
</dbReference>
<evidence type="ECO:0000256" key="4">
    <source>
        <dbReference type="ARBA" id="ARBA00022989"/>
    </source>
</evidence>
<comment type="similarity">
    <text evidence="2">Belongs to the autoinducer-2 exporter (AI-2E) (TC 2.A.86) family.</text>
</comment>
<accession>U7QPN4</accession>
<feature type="transmembrane region" description="Helical" evidence="6">
    <location>
        <begin position="146"/>
        <end position="165"/>
    </location>
</feature>
<dbReference type="PANTHER" id="PTHR21716:SF66">
    <property type="entry name" value="TRANSPORT PROTEIN SLL0063-RELATED"/>
    <property type="match status" value="1"/>
</dbReference>
<keyword evidence="8" id="KW-1185">Reference proteome</keyword>
<feature type="transmembrane region" description="Helical" evidence="6">
    <location>
        <begin position="68"/>
        <end position="91"/>
    </location>
</feature>
<dbReference type="GO" id="GO:0055085">
    <property type="term" value="P:transmembrane transport"/>
    <property type="evidence" value="ECO:0007669"/>
    <property type="project" value="TreeGrafter"/>
</dbReference>
<dbReference type="PANTHER" id="PTHR21716">
    <property type="entry name" value="TRANSMEMBRANE PROTEIN"/>
    <property type="match status" value="1"/>
</dbReference>
<evidence type="ECO:0000256" key="5">
    <source>
        <dbReference type="ARBA" id="ARBA00023136"/>
    </source>
</evidence>
<evidence type="ECO:0000256" key="2">
    <source>
        <dbReference type="ARBA" id="ARBA00009773"/>
    </source>
</evidence>
<evidence type="ECO:0000256" key="6">
    <source>
        <dbReference type="SAM" id="Phobius"/>
    </source>
</evidence>
<comment type="caution">
    <text evidence="7">The sequence shown here is derived from an EMBL/GenBank/DDBJ whole genome shotgun (WGS) entry which is preliminary data.</text>
</comment>
<keyword evidence="5 6" id="KW-0472">Membrane</keyword>
<dbReference type="Proteomes" id="UP000017127">
    <property type="component" value="Unassembled WGS sequence"/>
</dbReference>
<dbReference type="RefSeq" id="WP_023063966.1">
    <property type="nucleotide sequence ID" value="NZ_AUZM01000001.1"/>
</dbReference>
<dbReference type="EMBL" id="AUZM01000001">
    <property type="protein sequence ID" value="ERT09904.1"/>
    <property type="molecule type" value="Genomic_DNA"/>
</dbReference>
<reference evidence="7 8" key="1">
    <citation type="journal article" date="2013" name="Front. Microbiol.">
        <title>Comparative genomic analyses of the cyanobacterium, Lyngbya aestuarii BL J, a powerful hydrogen producer.</title>
        <authorList>
            <person name="Kothari A."/>
            <person name="Vaughn M."/>
            <person name="Garcia-Pichel F."/>
        </authorList>
    </citation>
    <scope>NUCLEOTIDE SEQUENCE [LARGE SCALE GENOMIC DNA]</scope>
    <source>
        <strain evidence="7 8">BL J</strain>
    </source>
</reference>
<protein>
    <recommendedName>
        <fullName evidence="9">AI-2E family transporter</fullName>
    </recommendedName>
</protein>
<dbReference type="AlphaFoldDB" id="U7QPN4"/>